<feature type="site" description="Increases basicity of active site His" evidence="3">
    <location>
        <position position="142"/>
    </location>
</feature>
<sequence length="214" mass="22662">MEELILIGAGGHAKAVLEILKLMDTYRVVGLIEKDRQKMGRRILGIPIIGSDECLSDFYNEGIKHALIAVGSTGDNRIRKDLYNTAKSIGFNMINAFHPKAIISQYSKFGEGNVVMAESVIGPDVEIGNNVIINTAAVVEHDCRIGDHVHIAPGSKIAGGVEIGDESFVGIGAVIIQGIKIGKNVLIGAGAVIINDVPDNAVVVGVPGKIIAYR</sequence>
<evidence type="ECO:0000256" key="1">
    <source>
        <dbReference type="ARBA" id="ARBA00022679"/>
    </source>
</evidence>
<feature type="binding site" evidence="4">
    <location>
        <position position="150"/>
    </location>
    <ligand>
        <name>acetyl-CoA</name>
        <dbReference type="ChEBI" id="CHEBI:57288"/>
    </ligand>
</feature>
<dbReference type="InterPro" id="IPR041561">
    <property type="entry name" value="PglD_N"/>
</dbReference>
<dbReference type="EMBL" id="FQVH01000003">
    <property type="protein sequence ID" value="SHE63283.1"/>
    <property type="molecule type" value="Genomic_DNA"/>
</dbReference>
<dbReference type="InterPro" id="IPR018357">
    <property type="entry name" value="Hexapep_transf_CS"/>
</dbReference>
<evidence type="ECO:0000259" key="5">
    <source>
        <dbReference type="Pfam" id="PF17836"/>
    </source>
</evidence>
<keyword evidence="7" id="KW-1185">Reference proteome</keyword>
<dbReference type="Pfam" id="PF17836">
    <property type="entry name" value="PglD_N"/>
    <property type="match status" value="1"/>
</dbReference>
<gene>
    <name evidence="6" type="ORF">SAMN02746089_00564</name>
</gene>
<accession>A0A1M4V328</accession>
<dbReference type="RefSeq" id="WP_073341592.1">
    <property type="nucleotide sequence ID" value="NZ_FQVH01000003.1"/>
</dbReference>
<dbReference type="CDD" id="cd03360">
    <property type="entry name" value="LbH_AT_putative"/>
    <property type="match status" value="1"/>
</dbReference>
<keyword evidence="1 6" id="KW-0808">Transferase</keyword>
<evidence type="ECO:0000256" key="3">
    <source>
        <dbReference type="PIRSR" id="PIRSR620019-1"/>
    </source>
</evidence>
<keyword evidence="2" id="KW-0677">Repeat</keyword>
<evidence type="ECO:0000256" key="4">
    <source>
        <dbReference type="PIRSR" id="PIRSR620019-2"/>
    </source>
</evidence>
<dbReference type="PROSITE" id="PS00101">
    <property type="entry name" value="HEXAPEP_TRANSFERASES"/>
    <property type="match status" value="1"/>
</dbReference>
<dbReference type="AlphaFoldDB" id="A0A1M4V328"/>
<dbReference type="GO" id="GO:0016740">
    <property type="term" value="F:transferase activity"/>
    <property type="evidence" value="ECO:0007669"/>
    <property type="project" value="UniProtKB-KW"/>
</dbReference>
<dbReference type="Proteomes" id="UP000184088">
    <property type="component" value="Unassembled WGS sequence"/>
</dbReference>
<feature type="active site" description="Proton acceptor" evidence="3">
    <location>
        <position position="141"/>
    </location>
</feature>
<evidence type="ECO:0000313" key="7">
    <source>
        <dbReference type="Proteomes" id="UP000184088"/>
    </source>
</evidence>
<organism evidence="6 7">
    <name type="scientific">Caldanaerobius fijiensis DSM 17918</name>
    <dbReference type="NCBI Taxonomy" id="1121256"/>
    <lineage>
        <taxon>Bacteria</taxon>
        <taxon>Bacillati</taxon>
        <taxon>Bacillota</taxon>
        <taxon>Clostridia</taxon>
        <taxon>Thermoanaerobacterales</taxon>
        <taxon>Thermoanaerobacteraceae</taxon>
        <taxon>Caldanaerobius</taxon>
    </lineage>
</organism>
<evidence type="ECO:0000256" key="2">
    <source>
        <dbReference type="ARBA" id="ARBA00022737"/>
    </source>
</evidence>
<proteinExistence type="predicted"/>
<dbReference type="InterPro" id="IPR001451">
    <property type="entry name" value="Hexapep"/>
</dbReference>
<dbReference type="PANTHER" id="PTHR43300">
    <property type="entry name" value="ACETYLTRANSFERASE"/>
    <property type="match status" value="1"/>
</dbReference>
<evidence type="ECO:0000313" key="6">
    <source>
        <dbReference type="EMBL" id="SHE63283.1"/>
    </source>
</evidence>
<name>A0A1M4V328_9THEO</name>
<feature type="domain" description="PglD N-terminal" evidence="5">
    <location>
        <begin position="4"/>
        <end position="85"/>
    </location>
</feature>
<dbReference type="SUPFAM" id="SSF51161">
    <property type="entry name" value="Trimeric LpxA-like enzymes"/>
    <property type="match status" value="1"/>
</dbReference>
<dbReference type="NCBIfam" id="TIGR03570">
    <property type="entry name" value="NeuD_NnaD"/>
    <property type="match status" value="1"/>
</dbReference>
<feature type="binding site" evidence="4">
    <location>
        <position position="74"/>
    </location>
    <ligand>
        <name>substrate</name>
    </ligand>
</feature>
<dbReference type="Gene3D" id="2.160.10.10">
    <property type="entry name" value="Hexapeptide repeat proteins"/>
    <property type="match status" value="1"/>
</dbReference>
<dbReference type="InterPro" id="IPR020019">
    <property type="entry name" value="AcTrfase_PglD-like"/>
</dbReference>
<dbReference type="Gene3D" id="3.40.50.20">
    <property type="match status" value="1"/>
</dbReference>
<dbReference type="InterPro" id="IPR011004">
    <property type="entry name" value="Trimer_LpxA-like_sf"/>
</dbReference>
<dbReference type="InterPro" id="IPR050179">
    <property type="entry name" value="Trans_hexapeptide_repeat"/>
</dbReference>
<dbReference type="OrthoDB" id="9801456at2"/>
<reference evidence="6 7" key="1">
    <citation type="submission" date="2016-11" db="EMBL/GenBank/DDBJ databases">
        <authorList>
            <person name="Jaros S."/>
            <person name="Januszkiewicz K."/>
            <person name="Wedrychowicz H."/>
        </authorList>
    </citation>
    <scope>NUCLEOTIDE SEQUENCE [LARGE SCALE GENOMIC DNA]</scope>
    <source>
        <strain evidence="6 7">DSM 17918</strain>
    </source>
</reference>
<protein>
    <submittedName>
        <fullName evidence="6">UDP-perosamine 4-acetyltransferase</fullName>
    </submittedName>
</protein>
<dbReference type="Pfam" id="PF00132">
    <property type="entry name" value="Hexapep"/>
    <property type="match status" value="1"/>
</dbReference>
<feature type="binding site" evidence="4">
    <location>
        <position position="171"/>
    </location>
    <ligand>
        <name>acetyl-CoA</name>
        <dbReference type="ChEBI" id="CHEBI:57288"/>
    </ligand>
</feature>
<dbReference type="PANTHER" id="PTHR43300:SF7">
    <property type="entry name" value="UDP-N-ACETYLBACILLOSAMINE N-ACETYLTRANSFERASE"/>
    <property type="match status" value="1"/>
</dbReference>
<dbReference type="STRING" id="1121256.SAMN02746089_00564"/>